<feature type="signal peptide" evidence="2">
    <location>
        <begin position="1"/>
        <end position="24"/>
    </location>
</feature>
<comment type="caution">
    <text evidence="3">The sequence shown here is derived from an EMBL/GenBank/DDBJ whole genome shotgun (WGS) entry which is preliminary data.</text>
</comment>
<reference evidence="3 4" key="1">
    <citation type="submission" date="2023-01" db="EMBL/GenBank/DDBJ databases">
        <title>Analysis of 21 Apiospora genomes using comparative genomics revels a genus with tremendous synthesis potential of carbohydrate active enzymes and secondary metabolites.</title>
        <authorList>
            <person name="Sorensen T."/>
        </authorList>
    </citation>
    <scope>NUCLEOTIDE SEQUENCE [LARGE SCALE GENOMIC DNA]</scope>
    <source>
        <strain evidence="3 4">CBS 20057</strain>
    </source>
</reference>
<organism evidence="3 4">
    <name type="scientific">Apiospora marii</name>
    <dbReference type="NCBI Taxonomy" id="335849"/>
    <lineage>
        <taxon>Eukaryota</taxon>
        <taxon>Fungi</taxon>
        <taxon>Dikarya</taxon>
        <taxon>Ascomycota</taxon>
        <taxon>Pezizomycotina</taxon>
        <taxon>Sordariomycetes</taxon>
        <taxon>Xylariomycetidae</taxon>
        <taxon>Amphisphaeriales</taxon>
        <taxon>Apiosporaceae</taxon>
        <taxon>Apiospora</taxon>
    </lineage>
</organism>
<dbReference type="Proteomes" id="UP001396898">
    <property type="component" value="Unassembled WGS sequence"/>
</dbReference>
<keyword evidence="2" id="KW-0732">Signal</keyword>
<keyword evidence="4" id="KW-1185">Reference proteome</keyword>
<keyword evidence="1" id="KW-0472">Membrane</keyword>
<feature type="transmembrane region" description="Helical" evidence="1">
    <location>
        <begin position="178"/>
        <end position="200"/>
    </location>
</feature>
<evidence type="ECO:0000256" key="1">
    <source>
        <dbReference type="SAM" id="Phobius"/>
    </source>
</evidence>
<name>A0ABR1RKX6_9PEZI</name>
<feature type="chain" id="PRO_5045792822" description="Mid2 domain-containing protein" evidence="2">
    <location>
        <begin position="25"/>
        <end position="265"/>
    </location>
</feature>
<keyword evidence="1" id="KW-0812">Transmembrane</keyword>
<evidence type="ECO:0000313" key="4">
    <source>
        <dbReference type="Proteomes" id="UP001396898"/>
    </source>
</evidence>
<accession>A0ABR1RKX6</accession>
<evidence type="ECO:0008006" key="5">
    <source>
        <dbReference type="Google" id="ProtNLM"/>
    </source>
</evidence>
<keyword evidence="1" id="KW-1133">Transmembrane helix</keyword>
<sequence>MGLERSVICWKSTVTALFATVAQAGDFLTPWHAGPNKDYSNNLRVVVGTTASLAWQMNSGEGLPVEIRLWQDSYPGVNYSNFYAVLERSHQGSEYTWTVSYSDLDPKFHDVYYLEVTNGEDEATTHYFNITDKEASKSNSASMSATISASPAAPTATVWQTVTAESNAGEKPLATGTWIGIIVGVVAALLLLLVGMWWAIRVWKKKKTKDLHPVIGSVGDGGGGVGNGNQRAYGAEVGGNAVSEAEAKAYVSPVYEVDGRQMQRR</sequence>
<evidence type="ECO:0000313" key="3">
    <source>
        <dbReference type="EMBL" id="KAK8015522.1"/>
    </source>
</evidence>
<dbReference type="EMBL" id="JAQQWI010000012">
    <property type="protein sequence ID" value="KAK8015522.1"/>
    <property type="molecule type" value="Genomic_DNA"/>
</dbReference>
<proteinExistence type="predicted"/>
<evidence type="ECO:0000256" key="2">
    <source>
        <dbReference type="SAM" id="SignalP"/>
    </source>
</evidence>
<gene>
    <name evidence="3" type="ORF">PG991_008410</name>
</gene>
<protein>
    <recommendedName>
        <fullName evidence="5">Mid2 domain-containing protein</fullName>
    </recommendedName>
</protein>